<keyword evidence="3" id="KW-1185">Reference proteome</keyword>
<sequence length="367" mass="43019">MNFSPYLNQIFNVATDNITDDLTKWRNFCFTQVVRIKDLELQTKMHSSVQSQKIQPLKSKYNEILQQLESKNNEYQEVCNNLESAQKKKDESTKKLSNATTRKSEIQRKKIFFNQFPEQFSQRLEISKQHLDYDIKELFEKSNKSLNTAETKLDSLIQKIQSITEPSLETEGVQLKYEVKKANLEQLATNLAIKFNEMQFPECKVELLPMLHQYQELRSIDKDIEVANRENIKIEEAINSASLESYEINIQTLQNQISQEAQRQKAEIEFLKSQYDLTDIQAEIDQCQLEISDLEHKLEEENKNISVLQTEKKCAIENANKKSLENEEIIKQLTKELNELSSRVPKHSYDTKEGEVNTIYNGPWFNF</sequence>
<dbReference type="VEuPathDB" id="TrichDB:TVAG_482270"/>
<evidence type="ECO:0000256" key="1">
    <source>
        <dbReference type="SAM" id="Coils"/>
    </source>
</evidence>
<dbReference type="AlphaFoldDB" id="A2EBN6"/>
<keyword evidence="1" id="KW-0175">Coiled coil</keyword>
<organism evidence="2 3">
    <name type="scientific">Trichomonas vaginalis (strain ATCC PRA-98 / G3)</name>
    <dbReference type="NCBI Taxonomy" id="412133"/>
    <lineage>
        <taxon>Eukaryota</taxon>
        <taxon>Metamonada</taxon>
        <taxon>Parabasalia</taxon>
        <taxon>Trichomonadida</taxon>
        <taxon>Trichomonadidae</taxon>
        <taxon>Trichomonas</taxon>
    </lineage>
</organism>
<name>A2EBN6_TRIV3</name>
<dbReference type="InParanoid" id="A2EBN6"/>
<protein>
    <submittedName>
        <fullName evidence="2">Uncharacterized protein</fullName>
    </submittedName>
</protein>
<dbReference type="VEuPathDB" id="TrichDB:TVAGG3_0588730"/>
<dbReference type="Proteomes" id="UP000001542">
    <property type="component" value="Unassembled WGS sequence"/>
</dbReference>
<reference evidence="2" key="1">
    <citation type="submission" date="2006-10" db="EMBL/GenBank/DDBJ databases">
        <authorList>
            <person name="Amadeo P."/>
            <person name="Zhao Q."/>
            <person name="Wortman J."/>
            <person name="Fraser-Liggett C."/>
            <person name="Carlton J."/>
        </authorList>
    </citation>
    <scope>NUCLEOTIDE SEQUENCE</scope>
    <source>
        <strain evidence="2">G3</strain>
    </source>
</reference>
<evidence type="ECO:0000313" key="3">
    <source>
        <dbReference type="Proteomes" id="UP000001542"/>
    </source>
</evidence>
<feature type="coiled-coil region" evidence="1">
    <location>
        <begin position="58"/>
        <end position="109"/>
    </location>
</feature>
<gene>
    <name evidence="2" type="ORF">TVAG_482270</name>
</gene>
<reference evidence="2" key="2">
    <citation type="journal article" date="2007" name="Science">
        <title>Draft genome sequence of the sexually transmitted pathogen Trichomonas vaginalis.</title>
        <authorList>
            <person name="Carlton J.M."/>
            <person name="Hirt R.P."/>
            <person name="Silva J.C."/>
            <person name="Delcher A.L."/>
            <person name="Schatz M."/>
            <person name="Zhao Q."/>
            <person name="Wortman J.R."/>
            <person name="Bidwell S.L."/>
            <person name="Alsmark U.C.M."/>
            <person name="Besteiro S."/>
            <person name="Sicheritz-Ponten T."/>
            <person name="Noel C.J."/>
            <person name="Dacks J.B."/>
            <person name="Foster P.G."/>
            <person name="Simillion C."/>
            <person name="Van de Peer Y."/>
            <person name="Miranda-Saavedra D."/>
            <person name="Barton G.J."/>
            <person name="Westrop G.D."/>
            <person name="Mueller S."/>
            <person name="Dessi D."/>
            <person name="Fiori P.L."/>
            <person name="Ren Q."/>
            <person name="Paulsen I."/>
            <person name="Zhang H."/>
            <person name="Bastida-Corcuera F.D."/>
            <person name="Simoes-Barbosa A."/>
            <person name="Brown M.T."/>
            <person name="Hayes R.D."/>
            <person name="Mukherjee M."/>
            <person name="Okumura C.Y."/>
            <person name="Schneider R."/>
            <person name="Smith A.J."/>
            <person name="Vanacova S."/>
            <person name="Villalvazo M."/>
            <person name="Haas B.J."/>
            <person name="Pertea M."/>
            <person name="Feldblyum T.V."/>
            <person name="Utterback T.R."/>
            <person name="Shu C.L."/>
            <person name="Osoegawa K."/>
            <person name="de Jong P.J."/>
            <person name="Hrdy I."/>
            <person name="Horvathova L."/>
            <person name="Zubacova Z."/>
            <person name="Dolezal P."/>
            <person name="Malik S.B."/>
            <person name="Logsdon J.M. Jr."/>
            <person name="Henze K."/>
            <person name="Gupta A."/>
            <person name="Wang C.C."/>
            <person name="Dunne R.L."/>
            <person name="Upcroft J.A."/>
            <person name="Upcroft P."/>
            <person name="White O."/>
            <person name="Salzberg S.L."/>
            <person name="Tang P."/>
            <person name="Chiu C.-H."/>
            <person name="Lee Y.-S."/>
            <person name="Embley T.M."/>
            <person name="Coombs G.H."/>
            <person name="Mottram J.C."/>
            <person name="Tachezy J."/>
            <person name="Fraser-Liggett C.M."/>
            <person name="Johnson P.J."/>
        </authorList>
    </citation>
    <scope>NUCLEOTIDE SEQUENCE [LARGE SCALE GENOMIC DNA]</scope>
    <source>
        <strain evidence="2">G3</strain>
    </source>
</reference>
<dbReference type="EMBL" id="DS113347">
    <property type="protein sequence ID" value="EAY09953.1"/>
    <property type="molecule type" value="Genomic_DNA"/>
</dbReference>
<dbReference type="RefSeq" id="XP_001322176.1">
    <property type="nucleotide sequence ID" value="XM_001322141.1"/>
</dbReference>
<accession>A2EBN6</accession>
<dbReference type="SMR" id="A2EBN6"/>
<feature type="coiled-coil region" evidence="1">
    <location>
        <begin position="217"/>
        <end position="343"/>
    </location>
</feature>
<evidence type="ECO:0000313" key="2">
    <source>
        <dbReference type="EMBL" id="EAY09953.1"/>
    </source>
</evidence>
<dbReference type="KEGG" id="tva:4767884"/>
<proteinExistence type="predicted"/>